<comment type="caution">
    <text evidence="1">The sequence shown here is derived from an EMBL/GenBank/DDBJ whole genome shotgun (WGS) entry which is preliminary data.</text>
</comment>
<protein>
    <submittedName>
        <fullName evidence="1">Uncharacterized protein</fullName>
    </submittedName>
</protein>
<name>A0A839T6E5_AZOMA</name>
<proteinExistence type="predicted"/>
<gene>
    <name evidence="1" type="ORF">FHR87_001648</name>
</gene>
<dbReference type="EMBL" id="JACHXI010000006">
    <property type="protein sequence ID" value="MBB3103253.1"/>
    <property type="molecule type" value="Genomic_DNA"/>
</dbReference>
<dbReference type="RefSeq" id="WP_183166197.1">
    <property type="nucleotide sequence ID" value="NZ_JACHXI010000006.1"/>
</dbReference>
<evidence type="ECO:0000313" key="2">
    <source>
        <dbReference type="Proteomes" id="UP000549250"/>
    </source>
</evidence>
<reference evidence="1 2" key="1">
    <citation type="submission" date="2020-08" db="EMBL/GenBank/DDBJ databases">
        <title>Genomic Encyclopedia of Type Strains, Phase III (KMG-III): the genomes of soil and plant-associated and newly described type strains.</title>
        <authorList>
            <person name="Whitman W."/>
        </authorList>
    </citation>
    <scope>NUCLEOTIDE SEQUENCE [LARGE SCALE GENOMIC DNA]</scope>
    <source>
        <strain evidence="1 2">CECT 4462</strain>
    </source>
</reference>
<organism evidence="1 2">
    <name type="scientific">Azomonas macrocytogenes</name>
    <name type="common">Azotobacter macrocytogenes</name>
    <dbReference type="NCBI Taxonomy" id="69962"/>
    <lineage>
        <taxon>Bacteria</taxon>
        <taxon>Pseudomonadati</taxon>
        <taxon>Pseudomonadota</taxon>
        <taxon>Gammaproteobacteria</taxon>
        <taxon>Pseudomonadales</taxon>
        <taxon>Pseudomonadaceae</taxon>
        <taxon>Azomonas</taxon>
    </lineage>
</organism>
<sequence>MRLRNRTWGADASLEESSATLANSKSICKMRGSALSGSDSAERAITCELMRIRGLSREVLALRDTRCLKLNPCRIVETVGGVLEPVDDLLRVGQTALKPAWIASPVEMLIYHP</sequence>
<evidence type="ECO:0000313" key="1">
    <source>
        <dbReference type="EMBL" id="MBB3103253.1"/>
    </source>
</evidence>
<keyword evidence="2" id="KW-1185">Reference proteome</keyword>
<accession>A0A839T6E5</accession>
<dbReference type="Proteomes" id="UP000549250">
    <property type="component" value="Unassembled WGS sequence"/>
</dbReference>
<dbReference type="AlphaFoldDB" id="A0A839T6E5"/>